<evidence type="ECO:0008006" key="3">
    <source>
        <dbReference type="Google" id="ProtNLM"/>
    </source>
</evidence>
<dbReference type="SUPFAM" id="SSF54427">
    <property type="entry name" value="NTF2-like"/>
    <property type="match status" value="1"/>
</dbReference>
<name>A0ABR1F4W2_9ASCO</name>
<comment type="caution">
    <text evidence="1">The sequence shown here is derived from an EMBL/GenBank/DDBJ whole genome shotgun (WGS) entry which is preliminary data.</text>
</comment>
<gene>
    <name evidence="1" type="ORF">BZA70DRAFT_280250</name>
</gene>
<dbReference type="InterPro" id="IPR032710">
    <property type="entry name" value="NTF2-like_dom_sf"/>
</dbReference>
<dbReference type="RefSeq" id="XP_064767917.1">
    <property type="nucleotide sequence ID" value="XM_064912915.1"/>
</dbReference>
<reference evidence="1 2" key="1">
    <citation type="submission" date="2024-03" db="EMBL/GenBank/DDBJ databases">
        <title>Genome-scale model development and genomic sequencing of the oleaginous clade Lipomyces.</title>
        <authorList>
            <consortium name="Lawrence Berkeley National Laboratory"/>
            <person name="Czajka J.J."/>
            <person name="Han Y."/>
            <person name="Kim J."/>
            <person name="Mondo S.J."/>
            <person name="Hofstad B.A."/>
            <person name="Robles A."/>
            <person name="Haridas S."/>
            <person name="Riley R."/>
            <person name="LaButti K."/>
            <person name="Pangilinan J."/>
            <person name="Andreopoulos W."/>
            <person name="Lipzen A."/>
            <person name="Yan J."/>
            <person name="Wang M."/>
            <person name="Ng V."/>
            <person name="Grigoriev I.V."/>
            <person name="Spatafora J.W."/>
            <person name="Magnuson J.K."/>
            <person name="Baker S.E."/>
            <person name="Pomraning K.R."/>
        </authorList>
    </citation>
    <scope>NUCLEOTIDE SEQUENCE [LARGE SCALE GENOMIC DNA]</scope>
    <source>
        <strain evidence="1 2">Phaff 52-87</strain>
    </source>
</reference>
<dbReference type="PANTHER" id="PTHR39401">
    <property type="entry name" value="SNOAL-LIKE DOMAIN-CONTAINING PROTEIN"/>
    <property type="match status" value="1"/>
</dbReference>
<dbReference type="Proteomes" id="UP001498771">
    <property type="component" value="Unassembled WGS sequence"/>
</dbReference>
<keyword evidence="2" id="KW-1185">Reference proteome</keyword>
<dbReference type="PANTHER" id="PTHR39401:SF1">
    <property type="entry name" value="SNOAL-LIKE DOMAIN-CONTAINING PROTEIN"/>
    <property type="match status" value="1"/>
</dbReference>
<evidence type="ECO:0000313" key="2">
    <source>
        <dbReference type="Proteomes" id="UP001498771"/>
    </source>
</evidence>
<dbReference type="EMBL" id="JBBJBU010000007">
    <property type="protein sequence ID" value="KAK7204884.1"/>
    <property type="molecule type" value="Genomic_DNA"/>
</dbReference>
<protein>
    <recommendedName>
        <fullName evidence="3">SnoaL-like domain-containing protein</fullName>
    </recommendedName>
</protein>
<dbReference type="GeneID" id="90038427"/>
<evidence type="ECO:0000313" key="1">
    <source>
        <dbReference type="EMBL" id="KAK7204884.1"/>
    </source>
</evidence>
<organism evidence="1 2">
    <name type="scientific">Myxozyma melibiosi</name>
    <dbReference type="NCBI Taxonomy" id="54550"/>
    <lineage>
        <taxon>Eukaryota</taxon>
        <taxon>Fungi</taxon>
        <taxon>Dikarya</taxon>
        <taxon>Ascomycota</taxon>
        <taxon>Saccharomycotina</taxon>
        <taxon>Lipomycetes</taxon>
        <taxon>Lipomycetales</taxon>
        <taxon>Lipomycetaceae</taxon>
        <taxon>Myxozyma</taxon>
    </lineage>
</organism>
<accession>A0ABR1F4W2</accession>
<sequence>MTKYPEGFSDPKIEAFLTGFYKLSDTVGEDAAYVAKYSADAKLIMGLKVAEGSEQIAELRKGMWGAVVGRHHVLLQVFPFQPAKSRTGEFALVGTVDYTLHNGKKVLVEWGAKMVVDRGSAESDDVKITFYQVYVDSTPVAKALSS</sequence>
<proteinExistence type="predicted"/>